<sequence length="202" mass="22770">MAIWRIKTCKSEAGYRSNASIYKLIRKGLWTKPVKIGDRSSGWPDEEVRALCAARIAGKHVGEIRELVQELQAKRSRSFQTSCVSFDSGAKTKERPYEFPKNTTTRGFSEAGSPSSMEQPLPVAPILYRGLTAAEHLCLHQQVPEEMLEQVLEQNARLLAAYNAVADAWPSWVWNADVISQIDKQRMELARLALLEVRNVDL</sequence>
<name>A0A927IK35_9BURK</name>
<dbReference type="RefSeq" id="WP_191819782.1">
    <property type="nucleotide sequence ID" value="NZ_JACYFT010000002.1"/>
</dbReference>
<dbReference type="AlphaFoldDB" id="A0A927IK35"/>
<feature type="compositionally biased region" description="Polar residues" evidence="1">
    <location>
        <begin position="101"/>
        <end position="117"/>
    </location>
</feature>
<dbReference type="Proteomes" id="UP000647424">
    <property type="component" value="Unassembled WGS sequence"/>
</dbReference>
<accession>A0A927IK35</accession>
<evidence type="ECO:0000313" key="2">
    <source>
        <dbReference type="EMBL" id="MBD8051349.1"/>
    </source>
</evidence>
<dbReference type="EMBL" id="JACYFT010000002">
    <property type="protein sequence ID" value="MBD8051349.1"/>
    <property type="molecule type" value="Genomic_DNA"/>
</dbReference>
<proteinExistence type="predicted"/>
<dbReference type="Gene3D" id="1.10.238.160">
    <property type="match status" value="1"/>
</dbReference>
<evidence type="ECO:0000256" key="1">
    <source>
        <dbReference type="SAM" id="MobiDB-lite"/>
    </source>
</evidence>
<keyword evidence="3" id="KW-1185">Reference proteome</keyword>
<evidence type="ECO:0000313" key="3">
    <source>
        <dbReference type="Proteomes" id="UP000647424"/>
    </source>
</evidence>
<gene>
    <name evidence="2" type="ORF">IC609_12400</name>
</gene>
<organism evidence="2 3">
    <name type="scientific">Limnohabitans radicicola</name>
    <dbReference type="NCBI Taxonomy" id="2771427"/>
    <lineage>
        <taxon>Bacteria</taxon>
        <taxon>Pseudomonadati</taxon>
        <taxon>Pseudomonadota</taxon>
        <taxon>Betaproteobacteria</taxon>
        <taxon>Burkholderiales</taxon>
        <taxon>Comamonadaceae</taxon>
        <taxon>Limnohabitans</taxon>
    </lineage>
</organism>
<comment type="caution">
    <text evidence="2">The sequence shown here is derived from an EMBL/GenBank/DDBJ whole genome shotgun (WGS) entry which is preliminary data.</text>
</comment>
<protein>
    <submittedName>
        <fullName evidence="2">AlpA family phage regulatory protein</fullName>
    </submittedName>
</protein>
<reference evidence="2" key="1">
    <citation type="submission" date="2020-09" db="EMBL/GenBank/DDBJ databases">
        <title>Genome seq and assembly of Limnohabitants sp.</title>
        <authorList>
            <person name="Chhetri G."/>
        </authorList>
    </citation>
    <scope>NUCLEOTIDE SEQUENCE</scope>
    <source>
        <strain evidence="2">JUR4</strain>
    </source>
</reference>
<feature type="region of interest" description="Disordered" evidence="1">
    <location>
        <begin position="94"/>
        <end position="117"/>
    </location>
</feature>